<dbReference type="EMBL" id="DSDK01000399">
    <property type="protein sequence ID" value="HDR51411.1"/>
    <property type="molecule type" value="Genomic_DNA"/>
</dbReference>
<keyword evidence="2" id="KW-0732">Signal</keyword>
<dbReference type="Pfam" id="PF25967">
    <property type="entry name" value="RND-MFP_C"/>
    <property type="match status" value="1"/>
</dbReference>
<dbReference type="NCBIfam" id="TIGR01730">
    <property type="entry name" value="RND_mfp"/>
    <property type="match status" value="1"/>
</dbReference>
<dbReference type="PANTHER" id="PTHR30469">
    <property type="entry name" value="MULTIDRUG RESISTANCE PROTEIN MDTA"/>
    <property type="match status" value="1"/>
</dbReference>
<reference evidence="5" key="1">
    <citation type="journal article" date="2020" name="mSystems">
        <title>Genome- and Community-Level Interaction Insights into Carbon Utilization and Element Cycling Functions of Hydrothermarchaeota in Hydrothermal Sediment.</title>
        <authorList>
            <person name="Zhou Z."/>
            <person name="Liu Y."/>
            <person name="Xu W."/>
            <person name="Pan J."/>
            <person name="Luo Z.H."/>
            <person name="Li M."/>
        </authorList>
    </citation>
    <scope>NUCLEOTIDE SEQUENCE [LARGE SCALE GENOMIC DNA]</scope>
    <source>
        <strain evidence="5">SpSt-1217</strain>
    </source>
</reference>
<organism evidence="5">
    <name type="scientific">Mariniphaga anaerophila</name>
    <dbReference type="NCBI Taxonomy" id="1484053"/>
    <lineage>
        <taxon>Bacteria</taxon>
        <taxon>Pseudomonadati</taxon>
        <taxon>Bacteroidota</taxon>
        <taxon>Bacteroidia</taxon>
        <taxon>Marinilabiliales</taxon>
        <taxon>Prolixibacteraceae</taxon>
        <taxon>Mariniphaga</taxon>
    </lineage>
</organism>
<dbReference type="PROSITE" id="PS51257">
    <property type="entry name" value="PROKAR_LIPOPROTEIN"/>
    <property type="match status" value="1"/>
</dbReference>
<gene>
    <name evidence="5" type="ORF">ENN90_07290</name>
</gene>
<dbReference type="Pfam" id="PF25954">
    <property type="entry name" value="Beta-barrel_RND_2"/>
    <property type="match status" value="1"/>
</dbReference>
<protein>
    <submittedName>
        <fullName evidence="5">Efflux RND transporter periplasmic adaptor subunit</fullName>
    </submittedName>
</protein>
<evidence type="ECO:0000313" key="5">
    <source>
        <dbReference type="EMBL" id="HDR51411.1"/>
    </source>
</evidence>
<feature type="signal peptide" evidence="2">
    <location>
        <begin position="1"/>
        <end position="17"/>
    </location>
</feature>
<dbReference type="Gene3D" id="1.10.287.470">
    <property type="entry name" value="Helix hairpin bin"/>
    <property type="match status" value="1"/>
</dbReference>
<comment type="similarity">
    <text evidence="1">Belongs to the membrane fusion protein (MFP) (TC 8.A.1) family.</text>
</comment>
<evidence type="ECO:0000259" key="3">
    <source>
        <dbReference type="Pfam" id="PF25954"/>
    </source>
</evidence>
<feature type="domain" description="Multidrug resistance protein MdtA-like C-terminal permuted SH3" evidence="4">
    <location>
        <begin position="281"/>
        <end position="339"/>
    </location>
</feature>
<dbReference type="Gene3D" id="2.40.50.100">
    <property type="match status" value="1"/>
</dbReference>
<dbReference type="FunFam" id="2.40.30.170:FF:000010">
    <property type="entry name" value="Efflux RND transporter periplasmic adaptor subunit"/>
    <property type="match status" value="1"/>
</dbReference>
<evidence type="ECO:0000256" key="1">
    <source>
        <dbReference type="ARBA" id="ARBA00009477"/>
    </source>
</evidence>
<evidence type="ECO:0000256" key="2">
    <source>
        <dbReference type="SAM" id="SignalP"/>
    </source>
</evidence>
<dbReference type="GO" id="GO:0015562">
    <property type="term" value="F:efflux transmembrane transporter activity"/>
    <property type="evidence" value="ECO:0007669"/>
    <property type="project" value="TreeGrafter"/>
</dbReference>
<dbReference type="InterPro" id="IPR058792">
    <property type="entry name" value="Beta-barrel_RND_2"/>
</dbReference>
<feature type="chain" id="PRO_5032833775" evidence="2">
    <location>
        <begin position="18"/>
        <end position="352"/>
    </location>
</feature>
<evidence type="ECO:0000259" key="4">
    <source>
        <dbReference type="Pfam" id="PF25967"/>
    </source>
</evidence>
<dbReference type="Gene3D" id="2.40.420.20">
    <property type="match status" value="1"/>
</dbReference>
<dbReference type="InterPro" id="IPR006143">
    <property type="entry name" value="RND_pump_MFP"/>
</dbReference>
<dbReference type="SUPFAM" id="SSF111369">
    <property type="entry name" value="HlyD-like secretion proteins"/>
    <property type="match status" value="1"/>
</dbReference>
<accession>A0A831PQW5</accession>
<proteinExistence type="inferred from homology"/>
<comment type="caution">
    <text evidence="5">The sequence shown here is derived from an EMBL/GenBank/DDBJ whole genome shotgun (WGS) entry which is preliminary data.</text>
</comment>
<dbReference type="PANTHER" id="PTHR30469:SF15">
    <property type="entry name" value="HLYD FAMILY OF SECRETION PROTEINS"/>
    <property type="match status" value="1"/>
</dbReference>
<dbReference type="InterPro" id="IPR058627">
    <property type="entry name" value="MdtA-like_C"/>
</dbReference>
<name>A0A831PQW5_9BACT</name>
<dbReference type="Proteomes" id="UP000886047">
    <property type="component" value="Unassembled WGS sequence"/>
</dbReference>
<dbReference type="AlphaFoldDB" id="A0A831PQW5"/>
<feature type="domain" description="CusB-like beta-barrel" evidence="3">
    <location>
        <begin position="202"/>
        <end position="275"/>
    </location>
</feature>
<dbReference type="GO" id="GO:1990281">
    <property type="term" value="C:efflux pump complex"/>
    <property type="evidence" value="ECO:0007669"/>
    <property type="project" value="TreeGrafter"/>
</dbReference>
<sequence length="352" mass="39414">MKNIKFLSLILFVAVFAACNQQSQSESTELAVPVSVEDLKLQSIQQFVSTTGTVNATAEVTLNSEMAGDYYLQTNPATGRPFRLGDRVTRGQTIVRFENEEYVNNLAKEAVKLNLEISEQEFEKQKSLYEKGGVTLRELRNSEVSKTNAQYNYENVEIQMAKMSATAPFTGVIVELPYYTRGTRIPSGSPLFSLMSYNEMYLNINLPEKNIADVKLNQEVLVTNYTLPEDTLLGKVSELSPAISSETRTFTGKIEIANSDLKLRPGMFVKADIITEERDSAIVIPKDIILTGGRGKYVFVVGRNSAANQRWITTGIENQNSVEVLEGLQPNERLIVRGYETLRNNSKVRIIR</sequence>
<dbReference type="Gene3D" id="2.40.30.170">
    <property type="match status" value="1"/>
</dbReference>